<proteinExistence type="predicted"/>
<gene>
    <name evidence="1" type="ORF">SAMN05192583_0056</name>
</gene>
<dbReference type="Proteomes" id="UP000199206">
    <property type="component" value="Unassembled WGS sequence"/>
</dbReference>
<sequence>MWTPNCVRASAMLARLREERFLLFSEQELIDAGLPYEWRKSTKDWMLIEIAKNPLTPIQTPRMPAEVSSYLDWVRMYQRESASHNNRLRNMLEREKDLLARDAARGTFDPPLSAEEREVLRMGRFHREMLWEYRESGVKGLNSVPDEQWVWLGEVPPVIRWACDLPLEAPYPFNQWAPNLPPHKVRQITMFEWAVQACTDRFGPQVCEPGP</sequence>
<name>A0A1H7Y2D7_9SPHN</name>
<accession>A0A1H7Y2D7</accession>
<evidence type="ECO:0000313" key="2">
    <source>
        <dbReference type="Proteomes" id="UP000199206"/>
    </source>
</evidence>
<keyword evidence="2" id="KW-1185">Reference proteome</keyword>
<evidence type="ECO:0000313" key="1">
    <source>
        <dbReference type="EMBL" id="SEM40121.1"/>
    </source>
</evidence>
<reference evidence="2" key="1">
    <citation type="submission" date="2016-10" db="EMBL/GenBank/DDBJ databases">
        <authorList>
            <person name="Varghese N."/>
            <person name="Submissions S."/>
        </authorList>
    </citation>
    <scope>NUCLEOTIDE SEQUENCE [LARGE SCALE GENOMIC DNA]</scope>
    <source>
        <strain evidence="2">S6-262</strain>
    </source>
</reference>
<organism evidence="1 2">
    <name type="scientific">Sphingomonas gellani</name>
    <dbReference type="NCBI Taxonomy" id="1166340"/>
    <lineage>
        <taxon>Bacteria</taxon>
        <taxon>Pseudomonadati</taxon>
        <taxon>Pseudomonadota</taxon>
        <taxon>Alphaproteobacteria</taxon>
        <taxon>Sphingomonadales</taxon>
        <taxon>Sphingomonadaceae</taxon>
        <taxon>Sphingomonas</taxon>
    </lineage>
</organism>
<dbReference type="EMBL" id="FOCF01000001">
    <property type="protein sequence ID" value="SEM40121.1"/>
    <property type="molecule type" value="Genomic_DNA"/>
</dbReference>
<protein>
    <submittedName>
        <fullName evidence="1">Uncharacterized protein</fullName>
    </submittedName>
</protein>
<dbReference type="AlphaFoldDB" id="A0A1H7Y2D7"/>
<dbReference type="STRING" id="1166340.SAMN05192583_0056"/>